<comment type="caution">
    <text evidence="3">The sequence shown here is derived from an EMBL/GenBank/DDBJ whole genome shotgun (WGS) entry which is preliminary data.</text>
</comment>
<dbReference type="EMBL" id="LNIX01000008">
    <property type="protein sequence ID" value="OXA50889.1"/>
    <property type="molecule type" value="Genomic_DNA"/>
</dbReference>
<feature type="region of interest" description="Disordered" evidence="1">
    <location>
        <begin position="232"/>
        <end position="261"/>
    </location>
</feature>
<feature type="transmembrane region" description="Helical" evidence="2">
    <location>
        <begin position="86"/>
        <end position="110"/>
    </location>
</feature>
<dbReference type="AlphaFoldDB" id="A0A226E0A6"/>
<organism evidence="3 4">
    <name type="scientific">Folsomia candida</name>
    <name type="common">Springtail</name>
    <dbReference type="NCBI Taxonomy" id="158441"/>
    <lineage>
        <taxon>Eukaryota</taxon>
        <taxon>Metazoa</taxon>
        <taxon>Ecdysozoa</taxon>
        <taxon>Arthropoda</taxon>
        <taxon>Hexapoda</taxon>
        <taxon>Collembola</taxon>
        <taxon>Entomobryomorpha</taxon>
        <taxon>Isotomoidea</taxon>
        <taxon>Isotomidae</taxon>
        <taxon>Proisotominae</taxon>
        <taxon>Folsomia</taxon>
    </lineage>
</organism>
<dbReference type="OMA" id="AMMEAPI"/>
<feature type="transmembrane region" description="Helical" evidence="2">
    <location>
        <begin position="148"/>
        <end position="167"/>
    </location>
</feature>
<keyword evidence="2" id="KW-1133">Transmembrane helix</keyword>
<feature type="transmembrane region" description="Helical" evidence="2">
    <location>
        <begin position="122"/>
        <end position="142"/>
    </location>
</feature>
<keyword evidence="2" id="KW-0472">Membrane</keyword>
<reference evidence="3 4" key="1">
    <citation type="submission" date="2015-12" db="EMBL/GenBank/DDBJ databases">
        <title>The genome of Folsomia candida.</title>
        <authorList>
            <person name="Faddeeva A."/>
            <person name="Derks M.F."/>
            <person name="Anvar Y."/>
            <person name="Smit S."/>
            <person name="Van Straalen N."/>
            <person name="Roelofs D."/>
        </authorList>
    </citation>
    <scope>NUCLEOTIDE SEQUENCE [LARGE SCALE GENOMIC DNA]</scope>
    <source>
        <strain evidence="3 4">VU population</strain>
        <tissue evidence="3">Whole body</tissue>
    </source>
</reference>
<name>A0A226E0A6_FOLCA</name>
<proteinExistence type="predicted"/>
<evidence type="ECO:0000313" key="4">
    <source>
        <dbReference type="Proteomes" id="UP000198287"/>
    </source>
</evidence>
<feature type="transmembrane region" description="Helical" evidence="2">
    <location>
        <begin position="12"/>
        <end position="37"/>
    </location>
</feature>
<evidence type="ECO:0000256" key="1">
    <source>
        <dbReference type="SAM" id="MobiDB-lite"/>
    </source>
</evidence>
<dbReference type="Proteomes" id="UP000198287">
    <property type="component" value="Unassembled WGS sequence"/>
</dbReference>
<dbReference type="OrthoDB" id="10462010at2759"/>
<evidence type="ECO:0000313" key="3">
    <source>
        <dbReference type="EMBL" id="OXA50889.1"/>
    </source>
</evidence>
<gene>
    <name evidence="3" type="ORF">Fcan01_14371</name>
</gene>
<keyword evidence="2" id="KW-0812">Transmembrane</keyword>
<protein>
    <submittedName>
        <fullName evidence="3">Uncharacterized protein</fullName>
    </submittedName>
</protein>
<accession>A0A226E0A6</accession>
<evidence type="ECO:0000256" key="2">
    <source>
        <dbReference type="SAM" id="Phobius"/>
    </source>
</evidence>
<keyword evidence="4" id="KW-1185">Reference proteome</keyword>
<sequence>MPLKILKCGTHSLQNAAMVIAIIDVICTSVLLILFVLGSSMMLAFEIIGKSHNATRVLDIVTDDVFGQRQASYNTVREKKDVAEDMGVFLIIMFLTIVDFIISCIFLDGVKSRDANKCQIWLNIRMVIIVVFKIVVLINLVYGTSWMSAIPDMIFTVYRLVGLYIGFKFLRELQAQNKNASSEKGLGTGTGSFLNLPSIAISGASGGGAGSTGGMEGHGSISSATSSCGGITLTVPDKNGKPRSGLSQQGLQIEEVTADLK</sequence>